<keyword evidence="2" id="KW-1185">Reference proteome</keyword>
<sequence>MDGDNGHAYMTGFAQAAEVLLAAAKQQHFVVPETGEMQAVYMDALIYPICFCMRHHIELFLKRQLETVSRLRSKSVEVPQIHELGELLDALRIACNADRRLPAKLKALEATITEFNKMDPTGQVFRYSKSNEGTPHLENVSHINLQVLGAAVSSFNNAADDFDSEMEVIDYEYRQNTFTSKLSRSDLVEAAKSLPARKTWADPQGSFDEVKAGLRKKFGLSANDFSTAVKMIEEHHYMSSLIGKTLALPYVELSDIDVFASDLKSPAELAKALSMEKWCAWQAVYELSMPGVYSEYFDLYLSLLLNPETEQFAYPPDVVRYARTRPVRMLMGLKKLGQAELVERFEQVMSAAILEDERRRSDSDLSE</sequence>
<dbReference type="RefSeq" id="WP_143746456.1">
    <property type="nucleotide sequence ID" value="NZ_FCOF02000017.1"/>
</dbReference>
<dbReference type="AlphaFoldDB" id="A0A158BQ29"/>
<evidence type="ECO:0000313" key="1">
    <source>
        <dbReference type="EMBL" id="SAK72184.1"/>
    </source>
</evidence>
<dbReference type="OrthoDB" id="9181631at2"/>
<name>A0A158BQ29_9BURK</name>
<accession>A0A158BQ29</accession>
<dbReference type="Proteomes" id="UP000054870">
    <property type="component" value="Unassembled WGS sequence"/>
</dbReference>
<evidence type="ECO:0000313" key="2">
    <source>
        <dbReference type="Proteomes" id="UP000054870"/>
    </source>
</evidence>
<organism evidence="1 2">
    <name type="scientific">Caballeronia catudaia</name>
    <dbReference type="NCBI Taxonomy" id="1777136"/>
    <lineage>
        <taxon>Bacteria</taxon>
        <taxon>Pseudomonadati</taxon>
        <taxon>Pseudomonadota</taxon>
        <taxon>Betaproteobacteria</taxon>
        <taxon>Burkholderiales</taxon>
        <taxon>Burkholderiaceae</taxon>
        <taxon>Caballeronia</taxon>
    </lineage>
</organism>
<gene>
    <name evidence="1" type="ORF">AWB75_03845</name>
</gene>
<protein>
    <submittedName>
        <fullName evidence="1">Uncharacterized protein</fullName>
    </submittedName>
</protein>
<comment type="caution">
    <text evidence="1">The sequence shown here is derived from an EMBL/GenBank/DDBJ whole genome shotgun (WGS) entry which is preliminary data.</text>
</comment>
<proteinExistence type="predicted"/>
<reference evidence="1" key="1">
    <citation type="submission" date="2016-01" db="EMBL/GenBank/DDBJ databases">
        <authorList>
            <person name="Peeters C."/>
        </authorList>
    </citation>
    <scope>NUCLEOTIDE SEQUENCE [LARGE SCALE GENOMIC DNA]</scope>
    <source>
        <strain evidence="1">LMG 29318</strain>
    </source>
</reference>
<dbReference type="EMBL" id="FCOF02000017">
    <property type="protein sequence ID" value="SAK72184.1"/>
    <property type="molecule type" value="Genomic_DNA"/>
</dbReference>